<reference evidence="2 3" key="1">
    <citation type="journal article" date="2018" name="Int J Genomics">
        <title>Comparative Genomics Analysis of Plasmid pPV989-94 from a Clinical Isolate of Pantoea vagans PV989.</title>
        <authorList>
            <person name="Xu L."/>
            <person name="Yin M."/>
            <person name="Zhu T."/>
            <person name="Lu J."/>
            <person name="Bao Q."/>
        </authorList>
    </citation>
    <scope>NUCLEOTIDE SEQUENCE [LARGE SCALE GENOMIC DNA]</scope>
    <source>
        <strain evidence="2 3">PV989</strain>
    </source>
</reference>
<gene>
    <name evidence="2" type="ORF">C9381_09795</name>
</gene>
<evidence type="ECO:0000313" key="2">
    <source>
        <dbReference type="EMBL" id="AVV37461.1"/>
    </source>
</evidence>
<proteinExistence type="predicted"/>
<dbReference type="AlphaFoldDB" id="A0AAN1TVJ4"/>
<dbReference type="PROSITE" id="PS51257">
    <property type="entry name" value="PROKAR_LIPOPROTEIN"/>
    <property type="match status" value="1"/>
</dbReference>
<evidence type="ECO:0000313" key="3">
    <source>
        <dbReference type="Proteomes" id="UP000241538"/>
    </source>
</evidence>
<dbReference type="Proteomes" id="UP000241538">
    <property type="component" value="Chromosome"/>
</dbReference>
<evidence type="ECO:0000256" key="1">
    <source>
        <dbReference type="SAM" id="SignalP"/>
    </source>
</evidence>
<sequence length="179" mass="19466">MAAKIIISGLIALLLSGCTAGFRPSLDDYKGQDAARIRVASEGNTALQFFEKQGSGCYKKVLERRITSGFAILGIPVTGNKRIGMPASSDNNGAFINEFTLKPGQMIRIIHYWTETGYYQNTQKSATAEFIPQANHDYDIVVRGSEYSGDSVSIKNLTPDGAVVGWSDVKECPSESIFD</sequence>
<name>A0AAN1TVJ4_9GAMM</name>
<accession>A0AAN1TVJ4</accession>
<organism evidence="2 3">
    <name type="scientific">Pantoea vagans</name>
    <dbReference type="NCBI Taxonomy" id="470934"/>
    <lineage>
        <taxon>Bacteria</taxon>
        <taxon>Pseudomonadati</taxon>
        <taxon>Pseudomonadota</taxon>
        <taxon>Gammaproteobacteria</taxon>
        <taxon>Enterobacterales</taxon>
        <taxon>Erwiniaceae</taxon>
        <taxon>Pantoea</taxon>
    </lineage>
</organism>
<feature type="chain" id="PRO_5042959206" description="Lipoprotein" evidence="1">
    <location>
        <begin position="21"/>
        <end position="179"/>
    </location>
</feature>
<protein>
    <recommendedName>
        <fullName evidence="4">Lipoprotein</fullName>
    </recommendedName>
</protein>
<keyword evidence="1" id="KW-0732">Signal</keyword>
<evidence type="ECO:0008006" key="4">
    <source>
        <dbReference type="Google" id="ProtNLM"/>
    </source>
</evidence>
<dbReference type="RefSeq" id="WP_107319539.1">
    <property type="nucleotide sequence ID" value="NZ_CP028349.1"/>
</dbReference>
<dbReference type="EMBL" id="CP028349">
    <property type="protein sequence ID" value="AVV37461.1"/>
    <property type="molecule type" value="Genomic_DNA"/>
</dbReference>
<feature type="signal peptide" evidence="1">
    <location>
        <begin position="1"/>
        <end position="20"/>
    </location>
</feature>